<gene>
    <name evidence="1" type="ORF">S03H2_19688</name>
</gene>
<sequence>MNSILEFTLQYGIAGVALYMMYSITYNHLTDIKELLQDIKSILSKG</sequence>
<dbReference type="EMBL" id="BARU01010309">
    <property type="protein sequence ID" value="GAH32026.1"/>
    <property type="molecule type" value="Genomic_DNA"/>
</dbReference>
<evidence type="ECO:0008006" key="2">
    <source>
        <dbReference type="Google" id="ProtNLM"/>
    </source>
</evidence>
<reference evidence="1" key="1">
    <citation type="journal article" date="2014" name="Front. Microbiol.">
        <title>High frequency of phylogenetically diverse reductive dehalogenase-homologous genes in deep subseafloor sedimentary metagenomes.</title>
        <authorList>
            <person name="Kawai M."/>
            <person name="Futagami T."/>
            <person name="Toyoda A."/>
            <person name="Takaki Y."/>
            <person name="Nishi S."/>
            <person name="Hori S."/>
            <person name="Arai W."/>
            <person name="Tsubouchi T."/>
            <person name="Morono Y."/>
            <person name="Uchiyama I."/>
            <person name="Ito T."/>
            <person name="Fujiyama A."/>
            <person name="Inagaki F."/>
            <person name="Takami H."/>
        </authorList>
    </citation>
    <scope>NUCLEOTIDE SEQUENCE</scope>
    <source>
        <strain evidence="1">Expedition CK06-06</strain>
    </source>
</reference>
<dbReference type="AlphaFoldDB" id="X1EFH8"/>
<protein>
    <recommendedName>
        <fullName evidence="2">YvrJ family protein</fullName>
    </recommendedName>
</protein>
<accession>X1EFH8</accession>
<name>X1EFH8_9ZZZZ</name>
<evidence type="ECO:0000313" key="1">
    <source>
        <dbReference type="EMBL" id="GAH32026.1"/>
    </source>
</evidence>
<proteinExistence type="predicted"/>
<organism evidence="1">
    <name type="scientific">marine sediment metagenome</name>
    <dbReference type="NCBI Taxonomy" id="412755"/>
    <lineage>
        <taxon>unclassified sequences</taxon>
        <taxon>metagenomes</taxon>
        <taxon>ecological metagenomes</taxon>
    </lineage>
</organism>
<comment type="caution">
    <text evidence="1">The sequence shown here is derived from an EMBL/GenBank/DDBJ whole genome shotgun (WGS) entry which is preliminary data.</text>
</comment>